<proteinExistence type="predicted"/>
<dbReference type="CDD" id="cd16383">
    <property type="entry name" value="GUN4"/>
    <property type="match status" value="1"/>
</dbReference>
<dbReference type="PANTHER" id="PTHR34800:SF1">
    <property type="entry name" value="TETRAPYRROLE-BINDING PROTEIN, CHLOROPLASTIC"/>
    <property type="match status" value="1"/>
</dbReference>
<keyword evidence="3" id="KW-1185">Reference proteome</keyword>
<dbReference type="AlphaFoldDB" id="U7QBL0"/>
<dbReference type="Gene3D" id="1.25.40.620">
    <property type="match status" value="1"/>
</dbReference>
<dbReference type="GO" id="GO:0046906">
    <property type="term" value="F:tetrapyrrole binding"/>
    <property type="evidence" value="ECO:0007669"/>
    <property type="project" value="TreeGrafter"/>
</dbReference>
<name>U7QBL0_9CYAN</name>
<gene>
    <name evidence="2" type="ORF">M595_5675</name>
</gene>
<dbReference type="InterPro" id="IPR008629">
    <property type="entry name" value="GUN4-like"/>
</dbReference>
<evidence type="ECO:0000259" key="1">
    <source>
        <dbReference type="Pfam" id="PF05419"/>
    </source>
</evidence>
<comment type="caution">
    <text evidence="2">The sequence shown here is derived from an EMBL/GenBank/DDBJ whole genome shotgun (WGS) entry which is preliminary data.</text>
</comment>
<dbReference type="Gene3D" id="1.10.10.1770">
    <property type="entry name" value="Gun4-like"/>
    <property type="match status" value="1"/>
</dbReference>
<dbReference type="PANTHER" id="PTHR34800">
    <property type="entry name" value="TETRAPYRROLE-BINDING PROTEIN, CHLOROPLASTIC"/>
    <property type="match status" value="1"/>
</dbReference>
<accession>U7QBL0</accession>
<protein>
    <submittedName>
        <fullName evidence="2">GUN4-like family protein</fullName>
    </submittedName>
</protein>
<dbReference type="Proteomes" id="UP000017127">
    <property type="component" value="Unassembled WGS sequence"/>
</dbReference>
<evidence type="ECO:0000313" key="2">
    <source>
        <dbReference type="EMBL" id="ERT04385.1"/>
    </source>
</evidence>
<dbReference type="InterPro" id="IPR037215">
    <property type="entry name" value="GUN4-like_sf"/>
</dbReference>
<evidence type="ECO:0000313" key="3">
    <source>
        <dbReference type="Proteomes" id="UP000017127"/>
    </source>
</evidence>
<reference evidence="2 3" key="1">
    <citation type="journal article" date="2013" name="Front. Microbiol.">
        <title>Comparative genomic analyses of the cyanobacterium, Lyngbya aestuarii BL J, a powerful hydrogen producer.</title>
        <authorList>
            <person name="Kothari A."/>
            <person name="Vaughn M."/>
            <person name="Garcia-Pichel F."/>
        </authorList>
    </citation>
    <scope>NUCLEOTIDE SEQUENCE [LARGE SCALE GENOMIC DNA]</scope>
    <source>
        <strain evidence="2 3">BL J</strain>
    </source>
</reference>
<sequence>MCSDRGVDYTTLQDLLANGQWKAASRETTRVMLMAARHTSNSELSASDVEKLPCLDLQTIDQLWLASSDGRFGFSVQYQIWENLGKGTDWDSYCQLGDALGWRTGGSWISFFKLTYNLQAPPGHLPFAHKWFFSVMNRFETCQI</sequence>
<dbReference type="EMBL" id="AUZM01000101">
    <property type="protein sequence ID" value="ERT04385.1"/>
    <property type="molecule type" value="Genomic_DNA"/>
</dbReference>
<dbReference type="SUPFAM" id="SSF140869">
    <property type="entry name" value="GUN4-like"/>
    <property type="match status" value="1"/>
</dbReference>
<feature type="domain" description="GUN4-like" evidence="1">
    <location>
        <begin position="3"/>
        <end position="129"/>
    </location>
</feature>
<dbReference type="Pfam" id="PF05419">
    <property type="entry name" value="GUN4"/>
    <property type="match status" value="1"/>
</dbReference>
<organism evidence="2 3">
    <name type="scientific">Lyngbya aestuarii BL J</name>
    <dbReference type="NCBI Taxonomy" id="1348334"/>
    <lineage>
        <taxon>Bacteria</taxon>
        <taxon>Bacillati</taxon>
        <taxon>Cyanobacteriota</taxon>
        <taxon>Cyanophyceae</taxon>
        <taxon>Oscillatoriophycideae</taxon>
        <taxon>Oscillatoriales</taxon>
        <taxon>Microcoleaceae</taxon>
        <taxon>Lyngbya</taxon>
    </lineage>
</organism>